<evidence type="ECO:0000313" key="3">
    <source>
        <dbReference type="EMBL" id="PQO25330.1"/>
    </source>
</evidence>
<feature type="domain" description="WCX" evidence="2">
    <location>
        <begin position="257"/>
        <end position="334"/>
    </location>
</feature>
<proteinExistence type="predicted"/>
<sequence length="340" mass="38548">MARNEQLIRQHKILQILERYRYGCLLEEIRDALVDELGLSSLHTRTVRRDIESLQAAGLDIDVHDSGRGRVWKLGASGRGMHKITATATELIALSLGRDLLLPLSGTPFWVGVESFWTKIQEQLPEGTWEHYRKYRQVLYVTGLASKNYSAQEGTLKNLNRAIHQHRVVEVAYQKPGQPSPSQRRLEPYGIVFHQGSIYIVAAASELPEDDPNRIRHWKLDRFKKAEVTDDYFKVPKDFDLEEHLGGSIGIFAAHKPMDFKIKITAAAASWVVEDPWHAEQKVEQHDDGSITLTVKAAHELEIIPRVLALGPEAEVLAPKSTREAIKARVEKMAEVYANR</sequence>
<dbReference type="InterPro" id="IPR026881">
    <property type="entry name" value="WYL_dom"/>
</dbReference>
<reference evidence="3 4" key="1">
    <citation type="submission" date="2018-02" db="EMBL/GenBank/DDBJ databases">
        <title>Comparative genomes isolates from brazilian mangrove.</title>
        <authorList>
            <person name="Araujo J.E."/>
            <person name="Taketani R.G."/>
            <person name="Silva M.C.P."/>
            <person name="Loureco M.V."/>
            <person name="Andreote F.D."/>
        </authorList>
    </citation>
    <scope>NUCLEOTIDE SEQUENCE [LARGE SCALE GENOMIC DNA]</scope>
    <source>
        <strain evidence="3 4">HEX-2 MGV</strain>
    </source>
</reference>
<dbReference type="Pfam" id="PF13280">
    <property type="entry name" value="WYL"/>
    <property type="match status" value="1"/>
</dbReference>
<dbReference type="PANTHER" id="PTHR34580">
    <property type="match status" value="1"/>
</dbReference>
<gene>
    <name evidence="3" type="ORF">C5Y96_25880</name>
</gene>
<dbReference type="AlphaFoldDB" id="A0A2S8EZI2"/>
<comment type="caution">
    <text evidence="3">The sequence shown here is derived from an EMBL/GenBank/DDBJ whole genome shotgun (WGS) entry which is preliminary data.</text>
</comment>
<evidence type="ECO:0000259" key="2">
    <source>
        <dbReference type="Pfam" id="PF25583"/>
    </source>
</evidence>
<feature type="domain" description="WYL" evidence="1">
    <location>
        <begin position="155"/>
        <end position="228"/>
    </location>
</feature>
<accession>A0A2S8EZI2</accession>
<dbReference type="InterPro" id="IPR057727">
    <property type="entry name" value="WCX_dom"/>
</dbReference>
<dbReference type="RefSeq" id="WP_105359435.1">
    <property type="nucleotide sequence ID" value="NZ_PUIA01000085.1"/>
</dbReference>
<dbReference type="EMBL" id="PUIA01000085">
    <property type="protein sequence ID" value="PQO25330.1"/>
    <property type="molecule type" value="Genomic_DNA"/>
</dbReference>
<organism evidence="3 4">
    <name type="scientific">Blastopirellula marina</name>
    <dbReference type="NCBI Taxonomy" id="124"/>
    <lineage>
        <taxon>Bacteria</taxon>
        <taxon>Pseudomonadati</taxon>
        <taxon>Planctomycetota</taxon>
        <taxon>Planctomycetia</taxon>
        <taxon>Pirellulales</taxon>
        <taxon>Pirellulaceae</taxon>
        <taxon>Blastopirellula</taxon>
    </lineage>
</organism>
<dbReference type="OrthoDB" id="274320at2"/>
<dbReference type="PANTHER" id="PTHR34580:SF1">
    <property type="entry name" value="PROTEIN PAFC"/>
    <property type="match status" value="1"/>
</dbReference>
<evidence type="ECO:0000259" key="1">
    <source>
        <dbReference type="Pfam" id="PF13280"/>
    </source>
</evidence>
<dbReference type="PROSITE" id="PS52050">
    <property type="entry name" value="WYL"/>
    <property type="match status" value="1"/>
</dbReference>
<name>A0A2S8EZI2_9BACT</name>
<dbReference type="InterPro" id="IPR051534">
    <property type="entry name" value="CBASS_pafABC_assoc_protein"/>
</dbReference>
<dbReference type="Pfam" id="PF25583">
    <property type="entry name" value="WCX"/>
    <property type="match status" value="1"/>
</dbReference>
<protein>
    <submittedName>
        <fullName evidence="3">WYL domain-containing protein</fullName>
    </submittedName>
</protein>
<dbReference type="Proteomes" id="UP000240009">
    <property type="component" value="Unassembled WGS sequence"/>
</dbReference>
<evidence type="ECO:0000313" key="4">
    <source>
        <dbReference type="Proteomes" id="UP000240009"/>
    </source>
</evidence>